<name>A0A0F9RLV2_9ZZZZ</name>
<proteinExistence type="predicted"/>
<protein>
    <submittedName>
        <fullName evidence="2">Uncharacterized protein</fullName>
    </submittedName>
</protein>
<evidence type="ECO:0000313" key="2">
    <source>
        <dbReference type="EMBL" id="KKN55724.1"/>
    </source>
</evidence>
<gene>
    <name evidence="2" type="ORF">LCGC14_0579340</name>
</gene>
<accession>A0A0F9RLV2</accession>
<sequence>MTRIGKVLRGVVNVAKRIALGGGDIIPLNLTANRAASEGGEGKFDYLRLATSVIILVLVVGFLFGKMTMEQLQNILELLK</sequence>
<reference evidence="2" key="1">
    <citation type="journal article" date="2015" name="Nature">
        <title>Complex archaea that bridge the gap between prokaryotes and eukaryotes.</title>
        <authorList>
            <person name="Spang A."/>
            <person name="Saw J.H."/>
            <person name="Jorgensen S.L."/>
            <person name="Zaremba-Niedzwiedzka K."/>
            <person name="Martijn J."/>
            <person name="Lind A.E."/>
            <person name="van Eijk R."/>
            <person name="Schleper C."/>
            <person name="Guy L."/>
            <person name="Ettema T.J."/>
        </authorList>
    </citation>
    <scope>NUCLEOTIDE SEQUENCE</scope>
</reference>
<dbReference type="EMBL" id="LAZR01000874">
    <property type="protein sequence ID" value="KKN55724.1"/>
    <property type="molecule type" value="Genomic_DNA"/>
</dbReference>
<organism evidence="2">
    <name type="scientific">marine sediment metagenome</name>
    <dbReference type="NCBI Taxonomy" id="412755"/>
    <lineage>
        <taxon>unclassified sequences</taxon>
        <taxon>metagenomes</taxon>
        <taxon>ecological metagenomes</taxon>
    </lineage>
</organism>
<evidence type="ECO:0000256" key="1">
    <source>
        <dbReference type="SAM" id="Phobius"/>
    </source>
</evidence>
<feature type="transmembrane region" description="Helical" evidence="1">
    <location>
        <begin position="46"/>
        <end position="65"/>
    </location>
</feature>
<keyword evidence="1" id="KW-0472">Membrane</keyword>
<keyword evidence="1" id="KW-1133">Transmembrane helix</keyword>
<comment type="caution">
    <text evidence="2">The sequence shown here is derived from an EMBL/GenBank/DDBJ whole genome shotgun (WGS) entry which is preliminary data.</text>
</comment>
<keyword evidence="1" id="KW-0812">Transmembrane</keyword>
<dbReference type="AlphaFoldDB" id="A0A0F9RLV2"/>